<protein>
    <submittedName>
        <fullName evidence="1">Uncharacterized protein</fullName>
    </submittedName>
</protein>
<sequence>MVPQSLFYETFPDALKAVVQALGGAKPVGSKLWPEKTPDAAARQLNDCLNEARPEKLSPEQVLWLLAAGRQVGCHAAMNYLAREAGYSDPLPIEPEDQRAALQRQFIEAQKAMQALAGRMERAGMLGA</sequence>
<accession>A0AB39D3I8</accession>
<dbReference type="RefSeq" id="WP_368640598.1">
    <property type="nucleotide sequence ID" value="NZ_CP158254.1"/>
</dbReference>
<dbReference type="AlphaFoldDB" id="A0AB39D3I8"/>
<organism evidence="1">
    <name type="scientific">Castellaniella ginsengisoli</name>
    <dbReference type="NCBI Taxonomy" id="546114"/>
    <lineage>
        <taxon>Bacteria</taxon>
        <taxon>Pseudomonadati</taxon>
        <taxon>Pseudomonadota</taxon>
        <taxon>Betaproteobacteria</taxon>
        <taxon>Burkholderiales</taxon>
        <taxon>Alcaligenaceae</taxon>
        <taxon>Castellaniella</taxon>
    </lineage>
</organism>
<proteinExistence type="predicted"/>
<evidence type="ECO:0000313" key="1">
    <source>
        <dbReference type="EMBL" id="XDJ48481.1"/>
    </source>
</evidence>
<name>A0AB39D3I8_9BURK</name>
<dbReference type="EMBL" id="CP158254">
    <property type="protein sequence ID" value="XDJ48481.1"/>
    <property type="molecule type" value="Genomic_DNA"/>
</dbReference>
<reference evidence="1" key="1">
    <citation type="submission" date="2024-05" db="EMBL/GenBank/DDBJ databases">
        <authorList>
            <person name="Luo Y.-C."/>
            <person name="Nicholds J."/>
            <person name="Mortimer T."/>
            <person name="Maboni G."/>
        </authorList>
    </citation>
    <scope>NUCLEOTIDE SEQUENCE</scope>
    <source>
        <strain evidence="1">151836</strain>
    </source>
</reference>
<gene>
    <name evidence="1" type="ORF">ABRZ04_05295</name>
</gene>